<dbReference type="InterPro" id="IPR047565">
    <property type="entry name" value="Alpha-macroglob_thiol-ester_cl"/>
</dbReference>
<dbReference type="InterPro" id="IPR041203">
    <property type="entry name" value="Bact_A2M_MG5"/>
</dbReference>
<dbReference type="SMART" id="SM00028">
    <property type="entry name" value="TPR"/>
    <property type="match status" value="3"/>
</dbReference>
<dbReference type="PANTHER" id="PTHR40094">
    <property type="entry name" value="ALPHA-2-MACROGLOBULIN HOMOLOG"/>
    <property type="match status" value="1"/>
</dbReference>
<feature type="domain" description="Alpha-2-macroglobulin bait region" evidence="3">
    <location>
        <begin position="918"/>
        <end position="1062"/>
    </location>
</feature>
<dbReference type="InterPro" id="IPR011990">
    <property type="entry name" value="TPR-like_helical_dom_sf"/>
</dbReference>
<dbReference type="Pfam" id="PF07703">
    <property type="entry name" value="A2M_BRD"/>
    <property type="match status" value="1"/>
</dbReference>
<comment type="similarity">
    <text evidence="1">Belongs to the protease inhibitor I39 (alpha-2-macroglobulin) family. Bacterial alpha-2-macroglobulin subfamily.</text>
</comment>
<name>A0ABZ0S7H9_9GAMM</name>
<keyword evidence="2" id="KW-0732">Signal</keyword>
<dbReference type="SMART" id="SM01360">
    <property type="entry name" value="A2M"/>
    <property type="match status" value="1"/>
</dbReference>
<evidence type="ECO:0000259" key="4">
    <source>
        <dbReference type="SMART" id="SM01360"/>
    </source>
</evidence>
<dbReference type="InterPro" id="IPR041462">
    <property type="entry name" value="Bact_A2M_MG6"/>
</dbReference>
<organism evidence="5 6">
    <name type="scientific">Thiorhodovibrio winogradskyi</name>
    <dbReference type="NCBI Taxonomy" id="77007"/>
    <lineage>
        <taxon>Bacteria</taxon>
        <taxon>Pseudomonadati</taxon>
        <taxon>Pseudomonadota</taxon>
        <taxon>Gammaproteobacteria</taxon>
        <taxon>Chromatiales</taxon>
        <taxon>Chromatiaceae</taxon>
        <taxon>Thiorhodovibrio</taxon>
    </lineage>
</organism>
<evidence type="ECO:0000313" key="6">
    <source>
        <dbReference type="Proteomes" id="UP001432180"/>
    </source>
</evidence>
<dbReference type="InterPro" id="IPR011625">
    <property type="entry name" value="A2M_N_BRD"/>
</dbReference>
<dbReference type="SMART" id="SM01419">
    <property type="entry name" value="Thiol-ester_cl"/>
    <property type="match status" value="1"/>
</dbReference>
<evidence type="ECO:0008006" key="7">
    <source>
        <dbReference type="Google" id="ProtNLM"/>
    </source>
</evidence>
<dbReference type="InterPro" id="IPR021868">
    <property type="entry name" value="Alpha_2_Macroglob_MG3"/>
</dbReference>
<dbReference type="Pfam" id="PF01835">
    <property type="entry name" value="MG2"/>
    <property type="match status" value="1"/>
</dbReference>
<gene>
    <name evidence="5" type="ORF">Thiowin_01908</name>
</gene>
<dbReference type="InterPro" id="IPR001599">
    <property type="entry name" value="Macroglobln_a2"/>
</dbReference>
<dbReference type="PANTHER" id="PTHR40094:SF1">
    <property type="entry name" value="UBIQUITIN DOMAIN-CONTAINING PROTEIN"/>
    <property type="match status" value="1"/>
</dbReference>
<dbReference type="Proteomes" id="UP001432180">
    <property type="component" value="Chromosome"/>
</dbReference>
<dbReference type="InterPro" id="IPR002890">
    <property type="entry name" value="MG2"/>
</dbReference>
<dbReference type="Pfam" id="PF17962">
    <property type="entry name" value="bMG6"/>
    <property type="match status" value="1"/>
</dbReference>
<dbReference type="Gene3D" id="1.25.40.10">
    <property type="entry name" value="Tetratricopeptide repeat domain"/>
    <property type="match status" value="1"/>
</dbReference>
<dbReference type="InterPro" id="IPR008930">
    <property type="entry name" value="Terpenoid_cyclase/PrenylTrfase"/>
</dbReference>
<protein>
    <recommendedName>
        <fullName evidence="7">Alpha-2-macroglobulin</fullName>
    </recommendedName>
</protein>
<dbReference type="SUPFAM" id="SSF48239">
    <property type="entry name" value="Terpenoid cyclases/Protein prenyltransferases"/>
    <property type="match status" value="1"/>
</dbReference>
<dbReference type="InterPro" id="IPR019734">
    <property type="entry name" value="TPR_rpt"/>
</dbReference>
<dbReference type="SUPFAM" id="SSF48452">
    <property type="entry name" value="TPR-like"/>
    <property type="match status" value="1"/>
</dbReference>
<evidence type="ECO:0000259" key="3">
    <source>
        <dbReference type="SMART" id="SM01359"/>
    </source>
</evidence>
<dbReference type="Gene3D" id="1.50.10.20">
    <property type="match status" value="1"/>
</dbReference>
<dbReference type="Pfam" id="PF00207">
    <property type="entry name" value="A2M"/>
    <property type="match status" value="1"/>
</dbReference>
<dbReference type="CDD" id="cd02891">
    <property type="entry name" value="A2M_like"/>
    <property type="match status" value="1"/>
</dbReference>
<dbReference type="Pfam" id="PF17973">
    <property type="entry name" value="bMG10"/>
    <property type="match status" value="1"/>
</dbReference>
<dbReference type="Pfam" id="PF17972">
    <property type="entry name" value="bMG5"/>
    <property type="match status" value="1"/>
</dbReference>
<evidence type="ECO:0000256" key="1">
    <source>
        <dbReference type="ARBA" id="ARBA00010556"/>
    </source>
</evidence>
<dbReference type="InterPro" id="IPR051802">
    <property type="entry name" value="YfhM-like"/>
</dbReference>
<dbReference type="InterPro" id="IPR041246">
    <property type="entry name" value="Bact_MG10"/>
</dbReference>
<sequence>MLTTAGLRQWAPVAWLPFISRSLIILALLILSLVGLSGSLSAAASNGTKEVWPPSTEALAFLPASYLEEAEQQRTRLQPSPAAANSPPPLALLQQAETERQNKNPQAAIKLYTQALQQGGAERHAAWFGLSRAALAYRPNGWKERRNMQQEASAAAINAYLSANTKTGAAHALASLGQALELRSDWRGAIRAWRASLAVADNPNYREHLDKLIAKHGFRITGHEVSSDASDPRICVQFSDVLALDGSQSGAGSEQAAPLSDYVTLEQADLAIEPEERAICIDGVRHGERYRIGLRAGLPAHDGETLPKTVELEVYVRDRRPSVHFPGRAYVLPSGGGASLPIVSVNTDVIQGQLYRIGDRALGGLAAQENLFETLNEDSANELAERSGEALWKGEFEVRNVLNKDITSSLPLAELIGGRPVDRGLAPGIYVLTARSRERLDQDYSLATQWFLISDLGLTALSGDDGLHALVRSLASAEPLADVRLRLLAVNQQVLGEARTDASGHARFDPGLLRGTGGNRAALLTAESPSGDYGFLDLNASPFDLTDRGVAGRPAPDPVDVFLTTERGVYRPGERVALTALARDPLAGAIPDLPLTFIIKRPDGVEFLRQPAPDLGLGAHGLDLGLLPDAMRGAWQAAVHLDPEEPALARVTFLVEDFEPERLAFGLDTQAKEIDPSNPPLLQLDARYLYGAPAASLRVEGQARVVASGALAAFPGYRFGLADEEFTPELELFDGTETDTEGRAELPVELPDGVSASQLLRADISVRVIEASGRPVERELQLPLVDKRARLGLKPLFDGALPEGDKAEFELIALDADGQPMAATDLAWTLSRVSTSFQWYQRDGNWRFEPIKQRRRVASGQLELTASAPAKLEMPVDWGAYELEVRAGEGAGALVPVSLAFDAGWYVSPKAYDTPDAVKLVLDKAQYRLGETARVHLQPRFPGLALVMVINQGIVSMHPVRVTEQGGEIELPVTADWGSGAYITAALYRPLDVAAKRMPKRALGLQWAGVDPGPRRLDLVLEAPEQVEPRGPLPIGLRITNLPAGEPAYLTLSAVDEGILNLTDFKTPAPDDWYFGQRRLGFEIRDLYGRLIDPMQGEPGRLRTGGDAAALMRVDGPPPSEALLAFHSGVLAADAEGRAQVRFELPDFNGRARIMAMAWSADGVGHAASDTLIRDPIVLTASLPRFLAPGDSSRLLVDLAHVEGPTGRVRLELASDGVALALDGPAAAEFEIASEGRVRAEFPLKALASGKGQLDLALTTPDGKQLTKSLRLQVRDLTPPVQMREQREIAPRGPGLELGTGLLDVRLGEAARQALVTGTESWQVSITGAGGLDVVGLLQALDRYPYGCSEQLTSRALPLLYVDSLALGIQQTAPGQGGDGALDVEPDGDLRQRIAGTIRELIGKQASDGGFGLWSPHDGGDQEQELWLDAYVTDFLTRAAEQGYDTPETAFKLALDNLKNRLAYSSDFDHGGQGIAYALNVLARNGRISLGDIRYYFETKLNAFATPMARAQLGAALALQGAQPRARQAFASAYQLWQARDASLEDAGWRPDFGSHLRDGAALLALAAEHLPDALPLAELAREVNARATTKTDSSGLSQSLSTQEQAWLVLAAQAQMTGATTPELEIDGQPHKGPWNRRFDAVDLATEPLVIRNLGAQAQTAIVTLTGQPRTPPTAGGQGYRISRQFHDLSGNLVDAGEITQGMRLIAVLDITADRRAAARLMVEDPLPAGFEIDNPHLLAAGDLSGLPGLQQGPEPLARPDYQAFLADRMLAAVNRDASDPEHFRLAYAVRAVSPGRFAHPQARVEDMYRPQERAWTDAGEVKISATQ</sequence>
<dbReference type="PIRSF" id="PIRSF038980">
    <property type="entry name" value="A2M_bac"/>
    <property type="match status" value="1"/>
</dbReference>
<evidence type="ECO:0000256" key="2">
    <source>
        <dbReference type="ARBA" id="ARBA00022729"/>
    </source>
</evidence>
<proteinExistence type="inferred from homology"/>
<dbReference type="Gene3D" id="2.60.40.1930">
    <property type="match status" value="1"/>
</dbReference>
<dbReference type="InterPro" id="IPR026284">
    <property type="entry name" value="A2MG_proteobact"/>
</dbReference>
<evidence type="ECO:0000313" key="5">
    <source>
        <dbReference type="EMBL" id="WPL16928.1"/>
    </source>
</evidence>
<reference evidence="5 6" key="1">
    <citation type="journal article" date="2023" name="Microorganisms">
        <title>Thiorhodovibrio frisius and Trv. litoralis spp. nov., Two Novel Members from a Clade of Fastidious Purple Sulfur Bacteria That Exhibit Unique Red-Shifted Light-Harvesting Capabilities.</title>
        <authorList>
            <person name="Methner A."/>
            <person name="Kuzyk S.B."/>
            <person name="Petersen J."/>
            <person name="Bauer S."/>
            <person name="Brinkmann H."/>
            <person name="Sichau K."/>
            <person name="Wanner G."/>
            <person name="Wolf J."/>
            <person name="Neumann-Schaal M."/>
            <person name="Henke P."/>
            <person name="Tank M."/>
            <person name="Sproer C."/>
            <person name="Bunk B."/>
            <person name="Overmann J."/>
        </authorList>
    </citation>
    <scope>NUCLEOTIDE SEQUENCE [LARGE SCALE GENOMIC DNA]</scope>
    <source>
        <strain evidence="5 6">DSM 6702</strain>
    </source>
</reference>
<dbReference type="Pfam" id="PF11974">
    <property type="entry name" value="bMG3"/>
    <property type="match status" value="1"/>
</dbReference>
<dbReference type="RefSeq" id="WP_328987459.1">
    <property type="nucleotide sequence ID" value="NZ_CP121472.1"/>
</dbReference>
<dbReference type="SMART" id="SM01359">
    <property type="entry name" value="A2M_N_2"/>
    <property type="match status" value="1"/>
</dbReference>
<feature type="domain" description="Alpha-2-macroglobulin" evidence="4">
    <location>
        <begin position="1124"/>
        <end position="1213"/>
    </location>
</feature>
<keyword evidence="6" id="KW-1185">Reference proteome</keyword>
<dbReference type="EMBL" id="CP121472">
    <property type="protein sequence ID" value="WPL16928.1"/>
    <property type="molecule type" value="Genomic_DNA"/>
</dbReference>
<accession>A0ABZ0S7H9</accession>